<evidence type="ECO:0000313" key="3">
    <source>
        <dbReference type="Proteomes" id="UP000317998"/>
    </source>
</evidence>
<accession>A0A542YI58</accession>
<keyword evidence="3" id="KW-1185">Reference proteome</keyword>
<reference evidence="2 3" key="1">
    <citation type="submission" date="2019-06" db="EMBL/GenBank/DDBJ databases">
        <title>Sequencing the genomes of 1000 actinobacteria strains.</title>
        <authorList>
            <person name="Klenk H.-P."/>
        </authorList>
    </citation>
    <scope>NUCLEOTIDE SEQUENCE [LARGE SCALE GENOMIC DNA]</scope>
    <source>
        <strain evidence="2 3">DSM 26477</strain>
    </source>
</reference>
<dbReference type="Proteomes" id="UP000317998">
    <property type="component" value="Unassembled WGS sequence"/>
</dbReference>
<keyword evidence="1" id="KW-0472">Membrane</keyword>
<dbReference type="RefSeq" id="WP_246081335.1">
    <property type="nucleotide sequence ID" value="NZ_VFOM01000001.1"/>
</dbReference>
<feature type="transmembrane region" description="Helical" evidence="1">
    <location>
        <begin position="71"/>
        <end position="88"/>
    </location>
</feature>
<organism evidence="2 3">
    <name type="scientific">Homoserinimonas aerilata</name>
    <dbReference type="NCBI Taxonomy" id="1162970"/>
    <lineage>
        <taxon>Bacteria</taxon>
        <taxon>Bacillati</taxon>
        <taxon>Actinomycetota</taxon>
        <taxon>Actinomycetes</taxon>
        <taxon>Micrococcales</taxon>
        <taxon>Microbacteriaceae</taxon>
        <taxon>Homoserinimonas</taxon>
    </lineage>
</organism>
<sequence length="129" mass="13885">MTAQPARAPRRERSATESLLSIVLGLEAVLMIFVMLTVFGLDLAHPALAFGGGAALMVALILAGRFVRHDWGVWVGWALQLVLVLLGLVHPALYVAGGIFVAIWIYCYITGRRLDRRKAAFLAGGPTTA</sequence>
<keyword evidence="1" id="KW-1133">Transmembrane helix</keyword>
<evidence type="ECO:0000256" key="1">
    <source>
        <dbReference type="SAM" id="Phobius"/>
    </source>
</evidence>
<feature type="transmembrane region" description="Helical" evidence="1">
    <location>
        <begin position="94"/>
        <end position="111"/>
    </location>
</feature>
<comment type="caution">
    <text evidence="2">The sequence shown here is derived from an EMBL/GenBank/DDBJ whole genome shotgun (WGS) entry which is preliminary data.</text>
</comment>
<gene>
    <name evidence="2" type="ORF">FB562_0846</name>
</gene>
<keyword evidence="1" id="KW-0812">Transmembrane</keyword>
<dbReference type="AlphaFoldDB" id="A0A542YI58"/>
<dbReference type="Pfam" id="PF14017">
    <property type="entry name" value="DUF4233"/>
    <property type="match status" value="1"/>
</dbReference>
<feature type="transmembrane region" description="Helical" evidence="1">
    <location>
        <begin position="47"/>
        <end position="64"/>
    </location>
</feature>
<name>A0A542YI58_9MICO</name>
<proteinExistence type="predicted"/>
<dbReference type="InterPro" id="IPR025327">
    <property type="entry name" value="DUF4233"/>
</dbReference>
<evidence type="ECO:0000313" key="2">
    <source>
        <dbReference type="EMBL" id="TQL47776.1"/>
    </source>
</evidence>
<feature type="transmembrane region" description="Helical" evidence="1">
    <location>
        <begin position="20"/>
        <end position="41"/>
    </location>
</feature>
<dbReference type="EMBL" id="VFOM01000001">
    <property type="protein sequence ID" value="TQL47776.1"/>
    <property type="molecule type" value="Genomic_DNA"/>
</dbReference>
<protein>
    <submittedName>
        <fullName evidence="2">Uncharacterized protein DUF4233</fullName>
    </submittedName>
</protein>